<feature type="region of interest" description="Disordered" evidence="1">
    <location>
        <begin position="21"/>
        <end position="43"/>
    </location>
</feature>
<keyword evidence="3" id="KW-1185">Reference proteome</keyword>
<dbReference type="Proteomes" id="UP001176940">
    <property type="component" value="Unassembled WGS sequence"/>
</dbReference>
<evidence type="ECO:0000256" key="1">
    <source>
        <dbReference type="SAM" id="MobiDB-lite"/>
    </source>
</evidence>
<protein>
    <submittedName>
        <fullName evidence="2">Uncharacterized protein</fullName>
    </submittedName>
</protein>
<organism evidence="2 3">
    <name type="scientific">Ranitomeya imitator</name>
    <name type="common">mimic poison frog</name>
    <dbReference type="NCBI Taxonomy" id="111125"/>
    <lineage>
        <taxon>Eukaryota</taxon>
        <taxon>Metazoa</taxon>
        <taxon>Chordata</taxon>
        <taxon>Craniata</taxon>
        <taxon>Vertebrata</taxon>
        <taxon>Euteleostomi</taxon>
        <taxon>Amphibia</taxon>
        <taxon>Batrachia</taxon>
        <taxon>Anura</taxon>
        <taxon>Neobatrachia</taxon>
        <taxon>Hyloidea</taxon>
        <taxon>Dendrobatidae</taxon>
        <taxon>Dendrobatinae</taxon>
        <taxon>Ranitomeya</taxon>
    </lineage>
</organism>
<dbReference type="EMBL" id="CAUEEQ010034791">
    <property type="protein sequence ID" value="CAJ0952323.1"/>
    <property type="molecule type" value="Genomic_DNA"/>
</dbReference>
<evidence type="ECO:0000313" key="3">
    <source>
        <dbReference type="Proteomes" id="UP001176940"/>
    </source>
</evidence>
<sequence length="203" mass="23173">MSSLVTQMSFWNQNVHPPWTRVPKRTSGRKLDGTKVLPGGTDSSKTGTTVLKLLVGTISRGSSSSSTDDTTERERASARMFFSPERKWRVKWNREKNKDHLAWREFNRWAVCRVDENIIQTDYDRGGGEHIPEDVVHKVLENGWGITEPEGHHQIFIVPIPGVKSRLPFVPLTDANQVEKTTNTLKSKKKPKDEMRVPKRTLT</sequence>
<accession>A0ABN9LXE5</accession>
<gene>
    <name evidence="2" type="ORF">RIMI_LOCUS13836869</name>
</gene>
<proteinExistence type="predicted"/>
<reference evidence="2" key="1">
    <citation type="submission" date="2023-07" db="EMBL/GenBank/DDBJ databases">
        <authorList>
            <person name="Stuckert A."/>
        </authorList>
    </citation>
    <scope>NUCLEOTIDE SEQUENCE</scope>
</reference>
<name>A0ABN9LXE5_9NEOB</name>
<feature type="region of interest" description="Disordered" evidence="1">
    <location>
        <begin position="182"/>
        <end position="203"/>
    </location>
</feature>
<comment type="caution">
    <text evidence="2">The sequence shown here is derived from an EMBL/GenBank/DDBJ whole genome shotgun (WGS) entry which is preliminary data.</text>
</comment>
<evidence type="ECO:0000313" key="2">
    <source>
        <dbReference type="EMBL" id="CAJ0952323.1"/>
    </source>
</evidence>